<dbReference type="Proteomes" id="UP001183388">
    <property type="component" value="Unassembled WGS sequence"/>
</dbReference>
<evidence type="ECO:0000313" key="3">
    <source>
        <dbReference type="EMBL" id="MDT0309698.1"/>
    </source>
</evidence>
<keyword evidence="2" id="KW-0472">Membrane</keyword>
<comment type="caution">
    <text evidence="3">The sequence shown here is derived from an EMBL/GenBank/DDBJ whole genome shotgun (WGS) entry which is preliminary data.</text>
</comment>
<sequence>MSGSGPARPEDWPDPDRQETLHLPAGGQDPDPYSATVLDGGPWSPSDERTITGPGPQAPAAPGPTLREGAVLRFGPGVPAPAAPGWPVPAPARPRRRGLLLRRYGLALVVLVAVALFVLWQRGGPGVTVTGVRVLTPPAPACGGTADVTGLVSTDGNPGTIRYRWVRSDGTTSQTLEERVTRGQREAELHLLWRFEGEGTIRATAELHLLTPTPASATTTFTYTCP</sequence>
<dbReference type="RefSeq" id="WP_311632661.1">
    <property type="nucleotide sequence ID" value="NZ_JAVREN010000044.1"/>
</dbReference>
<evidence type="ECO:0000256" key="1">
    <source>
        <dbReference type="SAM" id="MobiDB-lite"/>
    </source>
</evidence>
<dbReference type="EMBL" id="JAVREN010000044">
    <property type="protein sequence ID" value="MDT0309698.1"/>
    <property type="molecule type" value="Genomic_DNA"/>
</dbReference>
<evidence type="ECO:0000256" key="2">
    <source>
        <dbReference type="SAM" id="Phobius"/>
    </source>
</evidence>
<organism evidence="3 4">
    <name type="scientific">Streptomyces boetiae</name>
    <dbReference type="NCBI Taxonomy" id="3075541"/>
    <lineage>
        <taxon>Bacteria</taxon>
        <taxon>Bacillati</taxon>
        <taxon>Actinomycetota</taxon>
        <taxon>Actinomycetes</taxon>
        <taxon>Kitasatosporales</taxon>
        <taxon>Streptomycetaceae</taxon>
        <taxon>Streptomyces</taxon>
    </lineage>
</organism>
<protein>
    <recommendedName>
        <fullName evidence="5">Ig-like domain-containing protein</fullName>
    </recommendedName>
</protein>
<keyword evidence="2" id="KW-0812">Transmembrane</keyword>
<gene>
    <name evidence="3" type="ORF">RM780_22455</name>
</gene>
<feature type="transmembrane region" description="Helical" evidence="2">
    <location>
        <begin position="103"/>
        <end position="120"/>
    </location>
</feature>
<feature type="compositionally biased region" description="Basic and acidic residues" evidence="1">
    <location>
        <begin position="8"/>
        <end position="20"/>
    </location>
</feature>
<evidence type="ECO:0000313" key="4">
    <source>
        <dbReference type="Proteomes" id="UP001183388"/>
    </source>
</evidence>
<name>A0ABU2LEU3_9ACTN</name>
<keyword evidence="2" id="KW-1133">Transmembrane helix</keyword>
<reference evidence="4" key="1">
    <citation type="submission" date="2023-07" db="EMBL/GenBank/DDBJ databases">
        <title>30 novel species of actinomycetes from the DSMZ collection.</title>
        <authorList>
            <person name="Nouioui I."/>
        </authorList>
    </citation>
    <scope>NUCLEOTIDE SEQUENCE [LARGE SCALE GENOMIC DNA]</scope>
    <source>
        <strain evidence="4">DSM 44917</strain>
    </source>
</reference>
<feature type="region of interest" description="Disordered" evidence="1">
    <location>
        <begin position="1"/>
        <end position="70"/>
    </location>
</feature>
<accession>A0ABU2LEU3</accession>
<keyword evidence="4" id="KW-1185">Reference proteome</keyword>
<evidence type="ECO:0008006" key="5">
    <source>
        <dbReference type="Google" id="ProtNLM"/>
    </source>
</evidence>
<proteinExistence type="predicted"/>